<dbReference type="OrthoDB" id="9781972at2"/>
<sequence length="248" mass="27679">MTATARKSSHSPSVDLAARVDGLDWALITNELDSQGCAVLKGLLTPDECRDVAALYPDDAHFRSRIVMGRHGFGRGEYKYFAYPLPDLIAQLRPALYAHLHGVANRWNEAMGIDVRYPAAHSAFLKRCHEAGQSRPTPLLLQYEAGDYNCLHQDLYGEHVFPIQVAFLLSEPGRDFTGGEFVLTEQRPRMQSRAEVVPLTQGDAVAFAVHHRPVQGTRGTYRVNLRHGVSRLRSGQRHTLGVIFHDAK</sequence>
<dbReference type="Gene3D" id="2.60.120.620">
    <property type="entry name" value="q2cbj1_9rhob like domain"/>
    <property type="match status" value="1"/>
</dbReference>
<keyword evidence="2" id="KW-1185">Reference proteome</keyword>
<reference evidence="1 2" key="1">
    <citation type="submission" date="2016-03" db="EMBL/GenBank/DDBJ databases">
        <title>Draft Genome Sequence of the Strain BR 10245 (Bradyrhizobium sp.) isolated from nodules of Centrolobium paraense.</title>
        <authorList>
            <person name="Simoes-Araujo J.L.Sr."/>
            <person name="Barauna A.C."/>
            <person name="Silva K."/>
            <person name="Zilli J.E."/>
        </authorList>
    </citation>
    <scope>NUCLEOTIDE SEQUENCE [LARGE SCALE GENOMIC DNA]</scope>
    <source>
        <strain evidence="1 2">BR 10245</strain>
    </source>
</reference>
<dbReference type="InterPro" id="IPR018655">
    <property type="entry name" value="DUF2086"/>
</dbReference>
<dbReference type="STRING" id="1505087.AYJ54_18670"/>
<name>A0A176YLF9_9BRAD</name>
<comment type="caution">
    <text evidence="1">The sequence shown here is derived from an EMBL/GenBank/DDBJ whole genome shotgun (WGS) entry which is preliminary data.</text>
</comment>
<dbReference type="Pfam" id="PF09859">
    <property type="entry name" value="Oxygenase-NA"/>
    <property type="match status" value="1"/>
</dbReference>
<organism evidence="1 2">
    <name type="scientific">Bradyrhizobium centrolobii</name>
    <dbReference type="NCBI Taxonomy" id="1505087"/>
    <lineage>
        <taxon>Bacteria</taxon>
        <taxon>Pseudomonadati</taxon>
        <taxon>Pseudomonadota</taxon>
        <taxon>Alphaproteobacteria</taxon>
        <taxon>Hyphomicrobiales</taxon>
        <taxon>Nitrobacteraceae</taxon>
        <taxon>Bradyrhizobium</taxon>
    </lineage>
</organism>
<proteinExistence type="predicted"/>
<dbReference type="EMBL" id="LUUB01000072">
    <property type="protein sequence ID" value="OAF06974.1"/>
    <property type="molecule type" value="Genomic_DNA"/>
</dbReference>
<dbReference type="RefSeq" id="WP_063702583.1">
    <property type="nucleotide sequence ID" value="NZ_LUUB01000072.1"/>
</dbReference>
<accession>A0A176YLF9</accession>
<dbReference type="Proteomes" id="UP000076959">
    <property type="component" value="Unassembled WGS sequence"/>
</dbReference>
<evidence type="ECO:0000313" key="1">
    <source>
        <dbReference type="EMBL" id="OAF06974.1"/>
    </source>
</evidence>
<gene>
    <name evidence="1" type="ORF">AYJ54_18670</name>
</gene>
<evidence type="ECO:0000313" key="2">
    <source>
        <dbReference type="Proteomes" id="UP000076959"/>
    </source>
</evidence>
<protein>
    <submittedName>
        <fullName evidence="1">Proline hydroxylase</fullName>
    </submittedName>
</protein>
<dbReference type="AlphaFoldDB" id="A0A176YLF9"/>